<sequence length="253" mass="30743">MAIKDSIDKTSEDLLNMSIDSAVLKEMNEPFDDLPKKVDSKDARHLHRLLREKYREFQEKWLDPKYYQQETFFEQVIREAEERLPKCFTITYIHDQRSSYFLDCRYVWFRNHLSDIHVYFPEVQKTYTFEEPKPFQVADIKYLEHQLYFSIRRLAHEEKKDSFALFAEIIQAMDTYKKWSIRRPNKPLNKLVEYDTTDWDDQMPSEITRIAVQKEYEEYINPLDENDDEKQITPGETPVSCSDREYWLETETE</sequence>
<keyword evidence="2" id="KW-1185">Reference proteome</keyword>
<dbReference type="Proteomes" id="UP000015453">
    <property type="component" value="Unassembled WGS sequence"/>
</dbReference>
<organism evidence="1 2">
    <name type="scientific">Genlisea aurea</name>
    <dbReference type="NCBI Taxonomy" id="192259"/>
    <lineage>
        <taxon>Eukaryota</taxon>
        <taxon>Viridiplantae</taxon>
        <taxon>Streptophyta</taxon>
        <taxon>Embryophyta</taxon>
        <taxon>Tracheophyta</taxon>
        <taxon>Spermatophyta</taxon>
        <taxon>Magnoliopsida</taxon>
        <taxon>eudicotyledons</taxon>
        <taxon>Gunneridae</taxon>
        <taxon>Pentapetalae</taxon>
        <taxon>asterids</taxon>
        <taxon>lamiids</taxon>
        <taxon>Lamiales</taxon>
        <taxon>Lentibulariaceae</taxon>
        <taxon>Genlisea</taxon>
    </lineage>
</organism>
<comment type="caution">
    <text evidence="1">The sequence shown here is derived from an EMBL/GenBank/DDBJ whole genome shotgun (WGS) entry which is preliminary data.</text>
</comment>
<accession>S8BUZ9</accession>
<name>S8BUZ9_9LAMI</name>
<proteinExistence type="predicted"/>
<reference evidence="1 2" key="1">
    <citation type="journal article" date="2013" name="BMC Genomics">
        <title>The miniature genome of a carnivorous plant Genlisea aurea contains a low number of genes and short non-coding sequences.</title>
        <authorList>
            <person name="Leushkin E.V."/>
            <person name="Sutormin R.A."/>
            <person name="Nabieva E.R."/>
            <person name="Penin A.A."/>
            <person name="Kondrashov A.S."/>
            <person name="Logacheva M.D."/>
        </authorList>
    </citation>
    <scope>NUCLEOTIDE SEQUENCE [LARGE SCALE GENOMIC DNA]</scope>
</reference>
<dbReference type="AlphaFoldDB" id="S8BUZ9"/>
<protein>
    <submittedName>
        <fullName evidence="1">Uncharacterized protein</fullName>
    </submittedName>
</protein>
<evidence type="ECO:0000313" key="2">
    <source>
        <dbReference type="Proteomes" id="UP000015453"/>
    </source>
</evidence>
<gene>
    <name evidence="1" type="ORF">M569_16616</name>
</gene>
<dbReference type="EMBL" id="AUSU01009445">
    <property type="protein sequence ID" value="EPS58199.1"/>
    <property type="molecule type" value="Genomic_DNA"/>
</dbReference>
<evidence type="ECO:0000313" key="1">
    <source>
        <dbReference type="EMBL" id="EPS58199.1"/>
    </source>
</evidence>